<proteinExistence type="predicted"/>
<organism evidence="4 5">
    <name type="scientific">Tuber aestivum</name>
    <name type="common">summer truffle</name>
    <dbReference type="NCBI Taxonomy" id="59557"/>
    <lineage>
        <taxon>Eukaryota</taxon>
        <taxon>Fungi</taxon>
        <taxon>Dikarya</taxon>
        <taxon>Ascomycota</taxon>
        <taxon>Pezizomycotina</taxon>
        <taxon>Pezizomycetes</taxon>
        <taxon>Pezizales</taxon>
        <taxon>Tuberaceae</taxon>
        <taxon>Tuber</taxon>
    </lineage>
</organism>
<evidence type="ECO:0000256" key="1">
    <source>
        <dbReference type="PROSITE-ProRule" id="PRU00266"/>
    </source>
</evidence>
<dbReference type="PROSITE" id="PS50137">
    <property type="entry name" value="DS_RBD"/>
    <property type="match status" value="1"/>
</dbReference>
<dbReference type="GO" id="GO:0003723">
    <property type="term" value="F:RNA binding"/>
    <property type="evidence" value="ECO:0007669"/>
    <property type="project" value="UniProtKB-UniRule"/>
</dbReference>
<keyword evidence="5" id="KW-1185">Reference proteome</keyword>
<keyword evidence="1" id="KW-0694">RNA-binding</keyword>
<dbReference type="InterPro" id="IPR014720">
    <property type="entry name" value="dsRBD_dom"/>
</dbReference>
<dbReference type="AlphaFoldDB" id="A0A292Q8U4"/>
<feature type="region of interest" description="Disordered" evidence="2">
    <location>
        <begin position="1"/>
        <end position="82"/>
    </location>
</feature>
<reference evidence="4" key="1">
    <citation type="submission" date="2015-10" db="EMBL/GenBank/DDBJ databases">
        <authorList>
            <person name="Regsiter A."/>
            <person name="william w."/>
        </authorList>
    </citation>
    <scope>NUCLEOTIDE SEQUENCE</scope>
    <source>
        <strain evidence="4">Montdore</strain>
    </source>
</reference>
<sequence length="482" mass="52427">MASETLETRSLSPSPSPEHSPPFHTPPTELASHHMDLDAIPLQPLDPGDEAPPTSPDPSSSPPLPPDANYASYSDGNPWADRPVVLEPIDSYLALNSTESSDKTPEEKVKAGSEAPDGEGDEEDEEDPSLVTGRDGGSNTRSEGDKKGRRGTDEAPPPKGKRKKRNKEESREAKEPGQPILLTTSITTTYAKDLHELCQSRVRLTPMFTFQQSKPQEFTVVLKLAGPLETREIPIDGIFPSKRHAKEAAAALGIDYVNSLPKDGSSRLFTMEQEPENWVGLLSDMCNGKQIRPQYTDYATPGAGYSCEIRLSAEFGCPGVECMVFGDKHRAFKNKKSAKIAAAKEAILWVREQAPPGTPVNGRTPKTAANGPEGVIDIPEGTPTAQIVNLICPKLGFTSPEYIFHADPHAPGLYDVDAVIKRPKGPRPAKIGPIRSVFGKKKAREEISTCVLRWLRKEADKQGLKIIDHERTNGAGEDYSSS</sequence>
<protein>
    <recommendedName>
        <fullName evidence="3">DRBM domain-containing protein</fullName>
    </recommendedName>
</protein>
<feature type="compositionally biased region" description="Basic and acidic residues" evidence="2">
    <location>
        <begin position="100"/>
        <end position="111"/>
    </location>
</feature>
<name>A0A292Q8U4_9PEZI</name>
<feature type="compositionally biased region" description="Pro residues" evidence="2">
    <location>
        <begin position="14"/>
        <end position="25"/>
    </location>
</feature>
<dbReference type="EMBL" id="LN890950">
    <property type="protein sequence ID" value="CUS15150.1"/>
    <property type="molecule type" value="Genomic_DNA"/>
</dbReference>
<evidence type="ECO:0000259" key="3">
    <source>
        <dbReference type="PROSITE" id="PS50137"/>
    </source>
</evidence>
<feature type="compositionally biased region" description="Acidic residues" evidence="2">
    <location>
        <begin position="116"/>
        <end position="128"/>
    </location>
</feature>
<evidence type="ECO:0000313" key="5">
    <source>
        <dbReference type="Proteomes" id="UP001412239"/>
    </source>
</evidence>
<dbReference type="CDD" id="cd00048">
    <property type="entry name" value="DSRM_SF"/>
    <property type="match status" value="1"/>
</dbReference>
<feature type="domain" description="DRBM" evidence="3">
    <location>
        <begin position="189"/>
        <end position="259"/>
    </location>
</feature>
<evidence type="ECO:0000256" key="2">
    <source>
        <dbReference type="SAM" id="MobiDB-lite"/>
    </source>
</evidence>
<dbReference type="SUPFAM" id="SSF54768">
    <property type="entry name" value="dsRNA-binding domain-like"/>
    <property type="match status" value="1"/>
</dbReference>
<feature type="compositionally biased region" description="Basic and acidic residues" evidence="2">
    <location>
        <begin position="166"/>
        <end position="175"/>
    </location>
</feature>
<feature type="compositionally biased region" description="Basic and acidic residues" evidence="2">
    <location>
        <begin position="142"/>
        <end position="153"/>
    </location>
</feature>
<dbReference type="Proteomes" id="UP001412239">
    <property type="component" value="Unassembled WGS sequence"/>
</dbReference>
<accession>A0A292Q8U4</accession>
<gene>
    <name evidence="4" type="ORF">GSTUAT00000770001</name>
</gene>
<feature type="compositionally biased region" description="Pro residues" evidence="2">
    <location>
        <begin position="53"/>
        <end position="66"/>
    </location>
</feature>
<evidence type="ECO:0000313" key="4">
    <source>
        <dbReference type="EMBL" id="CUS15150.1"/>
    </source>
</evidence>
<feature type="region of interest" description="Disordered" evidence="2">
    <location>
        <begin position="96"/>
        <end position="180"/>
    </location>
</feature>